<evidence type="ECO:0000313" key="2">
    <source>
        <dbReference type="Ensembl" id="ENSHHUP00000017162.1"/>
    </source>
</evidence>
<dbReference type="SUPFAM" id="SSF54001">
    <property type="entry name" value="Cysteine proteinases"/>
    <property type="match status" value="1"/>
</dbReference>
<dbReference type="Ensembl" id="ENSHHUT00000017793.1">
    <property type="protein sequence ID" value="ENSHHUP00000017162.1"/>
    <property type="gene ID" value="ENSHHUG00000010693.1"/>
</dbReference>
<proteinExistence type="predicted"/>
<accession>A0A4W5KL01</accession>
<evidence type="ECO:0000259" key="1">
    <source>
        <dbReference type="Pfam" id="PF00648"/>
    </source>
</evidence>
<dbReference type="GeneTree" id="ENSGT00940000154784"/>
<name>A0A4W5KL01_9TELE</name>
<dbReference type="Proteomes" id="UP000314982">
    <property type="component" value="Unassembled WGS sequence"/>
</dbReference>
<reference evidence="2" key="2">
    <citation type="submission" date="2025-08" db="UniProtKB">
        <authorList>
            <consortium name="Ensembl"/>
        </authorList>
    </citation>
    <scope>IDENTIFICATION</scope>
</reference>
<dbReference type="InterPro" id="IPR001300">
    <property type="entry name" value="Peptidase_C2_calpain_cat"/>
</dbReference>
<feature type="domain" description="Calpain catalytic" evidence="1">
    <location>
        <begin position="1"/>
        <end position="49"/>
    </location>
</feature>
<dbReference type="AlphaFoldDB" id="A0A4W5KL01"/>
<evidence type="ECO:0000313" key="3">
    <source>
        <dbReference type="Proteomes" id="UP000314982"/>
    </source>
</evidence>
<sequence>MEKALGLGSLLGCSIDITNSYETEAVTALKLVKGHAYSVTGVEEVKYLHTIVSTLYQHFLPQVHLPF</sequence>
<organism evidence="2 3">
    <name type="scientific">Hucho hucho</name>
    <name type="common">huchen</name>
    <dbReference type="NCBI Taxonomy" id="62062"/>
    <lineage>
        <taxon>Eukaryota</taxon>
        <taxon>Metazoa</taxon>
        <taxon>Chordata</taxon>
        <taxon>Craniata</taxon>
        <taxon>Vertebrata</taxon>
        <taxon>Euteleostomi</taxon>
        <taxon>Actinopterygii</taxon>
        <taxon>Neopterygii</taxon>
        <taxon>Teleostei</taxon>
        <taxon>Protacanthopterygii</taxon>
        <taxon>Salmoniformes</taxon>
        <taxon>Salmonidae</taxon>
        <taxon>Salmoninae</taxon>
        <taxon>Hucho</taxon>
    </lineage>
</organism>
<dbReference type="InterPro" id="IPR038765">
    <property type="entry name" value="Papain-like_cys_pep_sf"/>
</dbReference>
<dbReference type="GO" id="GO:0004198">
    <property type="term" value="F:calcium-dependent cysteine-type endopeptidase activity"/>
    <property type="evidence" value="ECO:0007669"/>
    <property type="project" value="InterPro"/>
</dbReference>
<reference evidence="3" key="1">
    <citation type="submission" date="2018-06" db="EMBL/GenBank/DDBJ databases">
        <title>Genome assembly of Danube salmon.</title>
        <authorList>
            <person name="Macqueen D.J."/>
            <person name="Gundappa M.K."/>
        </authorList>
    </citation>
    <scope>NUCLEOTIDE SEQUENCE [LARGE SCALE GENOMIC DNA]</scope>
</reference>
<dbReference type="Pfam" id="PF00648">
    <property type="entry name" value="Peptidase_C2"/>
    <property type="match status" value="1"/>
</dbReference>
<dbReference type="GO" id="GO:0006508">
    <property type="term" value="P:proteolysis"/>
    <property type="evidence" value="ECO:0007669"/>
    <property type="project" value="InterPro"/>
</dbReference>
<keyword evidence="3" id="KW-1185">Reference proteome</keyword>
<reference evidence="2" key="3">
    <citation type="submission" date="2025-09" db="UniProtKB">
        <authorList>
            <consortium name="Ensembl"/>
        </authorList>
    </citation>
    <scope>IDENTIFICATION</scope>
</reference>
<protein>
    <recommendedName>
        <fullName evidence="1">Calpain catalytic domain-containing protein</fullName>
    </recommendedName>
</protein>
<dbReference type="Gene3D" id="3.90.70.10">
    <property type="entry name" value="Cysteine proteinases"/>
    <property type="match status" value="1"/>
</dbReference>